<reference evidence="1" key="1">
    <citation type="journal article" date="2019" name="bioRxiv">
        <title>The Genome of the Zebra Mussel, Dreissena polymorpha: A Resource for Invasive Species Research.</title>
        <authorList>
            <person name="McCartney M.A."/>
            <person name="Auch B."/>
            <person name="Kono T."/>
            <person name="Mallez S."/>
            <person name="Zhang Y."/>
            <person name="Obille A."/>
            <person name="Becker A."/>
            <person name="Abrahante J.E."/>
            <person name="Garbe J."/>
            <person name="Badalamenti J.P."/>
            <person name="Herman A."/>
            <person name="Mangelson H."/>
            <person name="Liachko I."/>
            <person name="Sullivan S."/>
            <person name="Sone E.D."/>
            <person name="Koren S."/>
            <person name="Silverstein K.A.T."/>
            <person name="Beckman K.B."/>
            <person name="Gohl D.M."/>
        </authorList>
    </citation>
    <scope>NUCLEOTIDE SEQUENCE</scope>
    <source>
        <strain evidence="1">Duluth1</strain>
        <tissue evidence="1">Whole animal</tissue>
    </source>
</reference>
<reference evidence="1" key="2">
    <citation type="submission" date="2020-11" db="EMBL/GenBank/DDBJ databases">
        <authorList>
            <person name="McCartney M.A."/>
            <person name="Auch B."/>
            <person name="Kono T."/>
            <person name="Mallez S."/>
            <person name="Becker A."/>
            <person name="Gohl D.M."/>
            <person name="Silverstein K.A.T."/>
            <person name="Koren S."/>
            <person name="Bechman K.B."/>
            <person name="Herman A."/>
            <person name="Abrahante J.E."/>
            <person name="Garbe J."/>
        </authorList>
    </citation>
    <scope>NUCLEOTIDE SEQUENCE</scope>
    <source>
        <strain evidence="1">Duluth1</strain>
        <tissue evidence="1">Whole animal</tissue>
    </source>
</reference>
<proteinExistence type="predicted"/>
<dbReference type="Proteomes" id="UP000828390">
    <property type="component" value="Unassembled WGS sequence"/>
</dbReference>
<evidence type="ECO:0000313" key="2">
    <source>
        <dbReference type="Proteomes" id="UP000828390"/>
    </source>
</evidence>
<organism evidence="1 2">
    <name type="scientific">Dreissena polymorpha</name>
    <name type="common">Zebra mussel</name>
    <name type="synonym">Mytilus polymorpha</name>
    <dbReference type="NCBI Taxonomy" id="45954"/>
    <lineage>
        <taxon>Eukaryota</taxon>
        <taxon>Metazoa</taxon>
        <taxon>Spiralia</taxon>
        <taxon>Lophotrochozoa</taxon>
        <taxon>Mollusca</taxon>
        <taxon>Bivalvia</taxon>
        <taxon>Autobranchia</taxon>
        <taxon>Heteroconchia</taxon>
        <taxon>Euheterodonta</taxon>
        <taxon>Imparidentia</taxon>
        <taxon>Neoheterodontei</taxon>
        <taxon>Myida</taxon>
        <taxon>Dreissenoidea</taxon>
        <taxon>Dreissenidae</taxon>
        <taxon>Dreissena</taxon>
    </lineage>
</organism>
<dbReference type="AlphaFoldDB" id="A0A9D4JQF2"/>
<name>A0A9D4JQF2_DREPO</name>
<comment type="caution">
    <text evidence="1">The sequence shown here is derived from an EMBL/GenBank/DDBJ whole genome shotgun (WGS) entry which is preliminary data.</text>
</comment>
<keyword evidence="2" id="KW-1185">Reference proteome</keyword>
<evidence type="ECO:0000313" key="1">
    <source>
        <dbReference type="EMBL" id="KAH3820715.1"/>
    </source>
</evidence>
<protein>
    <submittedName>
        <fullName evidence="1">Uncharacterized protein</fullName>
    </submittedName>
</protein>
<accession>A0A9D4JQF2</accession>
<gene>
    <name evidence="1" type="ORF">DPMN_122464</name>
</gene>
<sequence>MINIPMKFHDPRQNCPPPSSHVIQLTGTIFELNSRIKETNVLSKFHENWAKNVTSTKNAPPTGSHLVRDINKTNVLTNFHDDWAKIVTSRVFTRENCHYIHTEKHALPTGGHVFSQISTIFELILTNFHDDWAKIVTSRVLTRKTAPPTGGHVFQWIGTNFELNQDIIKTNILTNFQLGRDFIGTKLLNKFHEDGTRNQMLTDGRTNDGQRPVTKAHLSNQDTNVMTKFHEDWATELNKTRVLTRFYYSRIRKNAPPHWKPYIIETNLLTKFHEDWTINVASREKFPAPGGHVFKATKTIFELIQDIIGTKLQTKFHDDRKINVTSRVLTSGHAFLPIRTIFELNLFPCFHYIHIEKTAPPPGGHVFLPIWTIFELVQEINKTNVLTNFHDDWAKIVTSRVFTRKTAPPTGGHVFQHTRTTFELNQDIIKTNILTNFKLRRDFIGAKLLTKFHEDGTRNVASRVFKSKCLRTDGHTKDQDRSEKLT</sequence>
<dbReference type="EMBL" id="JAIWYP010000005">
    <property type="protein sequence ID" value="KAH3820715.1"/>
    <property type="molecule type" value="Genomic_DNA"/>
</dbReference>